<dbReference type="KEGG" id="fcj:RN605_03895"/>
<keyword evidence="1" id="KW-0472">Membrane</keyword>
<feature type="transmembrane region" description="Helical" evidence="1">
    <location>
        <begin position="45"/>
        <end position="65"/>
    </location>
</feature>
<reference evidence="2 4" key="1">
    <citation type="submission" date="2023-09" db="EMBL/GenBank/DDBJ databases">
        <title>Flavobacterium sp. a novel bacteria isolate from Pepper rhizosphere.</title>
        <authorList>
            <person name="Peng Y."/>
            <person name="Lee J."/>
        </authorList>
    </citation>
    <scope>NUCLEOTIDE SEQUENCE</scope>
    <source>
        <strain evidence="2">PMR2A8</strain>
        <strain evidence="3 4">PMTSA4</strain>
    </source>
</reference>
<dbReference type="Proteomes" id="UP001304515">
    <property type="component" value="Chromosome"/>
</dbReference>
<feature type="transmembrane region" description="Helical" evidence="1">
    <location>
        <begin position="85"/>
        <end position="104"/>
    </location>
</feature>
<dbReference type="AlphaFoldDB" id="A0AA96EUB8"/>
<evidence type="ECO:0000256" key="1">
    <source>
        <dbReference type="SAM" id="Phobius"/>
    </source>
</evidence>
<evidence type="ECO:0000313" key="2">
    <source>
        <dbReference type="EMBL" id="WNM18459.1"/>
    </source>
</evidence>
<accession>A0AA96F4G3</accession>
<evidence type="ECO:0000313" key="4">
    <source>
        <dbReference type="Proteomes" id="UP001304515"/>
    </source>
</evidence>
<evidence type="ECO:0000313" key="3">
    <source>
        <dbReference type="EMBL" id="WNM22510.1"/>
    </source>
</evidence>
<dbReference type="EMBL" id="CP134878">
    <property type="protein sequence ID" value="WNM18459.1"/>
    <property type="molecule type" value="Genomic_DNA"/>
</dbReference>
<proteinExistence type="predicted"/>
<name>A0AA96EUB8_9FLAO</name>
<protein>
    <submittedName>
        <fullName evidence="2">Uncharacterized protein</fullName>
    </submittedName>
</protein>
<sequence length="107" mass="12160">MKLLNHEQKAGLIDLFAPQRKYTFIIMIVLVVGFLFLAQSGLLPMLTLLSLYFWLLILLVILKAYHTNQLLKANNYPDAYIKNSILASSLAFLGLLLFSVLMLLSKM</sequence>
<keyword evidence="4" id="KW-1185">Reference proteome</keyword>
<accession>A0AA96EUB8</accession>
<organism evidence="2">
    <name type="scientific">Flavobacterium capsici</name>
    <dbReference type="NCBI Taxonomy" id="3075618"/>
    <lineage>
        <taxon>Bacteria</taxon>
        <taxon>Pseudomonadati</taxon>
        <taxon>Bacteroidota</taxon>
        <taxon>Flavobacteriia</taxon>
        <taxon>Flavobacteriales</taxon>
        <taxon>Flavobacteriaceae</taxon>
        <taxon>Flavobacterium</taxon>
    </lineage>
</organism>
<dbReference type="EMBL" id="CP134890">
    <property type="protein sequence ID" value="WNM22510.1"/>
    <property type="molecule type" value="Genomic_DNA"/>
</dbReference>
<feature type="transmembrane region" description="Helical" evidence="1">
    <location>
        <begin position="20"/>
        <end position="38"/>
    </location>
</feature>
<gene>
    <name evidence="3" type="ORF">RN605_03895</name>
    <name evidence="2" type="ORF">RN608_10595</name>
</gene>
<keyword evidence="1" id="KW-0812">Transmembrane</keyword>
<keyword evidence="1" id="KW-1133">Transmembrane helix</keyword>
<dbReference type="RefSeq" id="WP_313322391.1">
    <property type="nucleotide sequence ID" value="NZ_CP134878.1"/>
</dbReference>